<evidence type="ECO:0000259" key="2">
    <source>
        <dbReference type="PROSITE" id="PS00662"/>
    </source>
</evidence>
<dbReference type="InterPro" id="IPR001482">
    <property type="entry name" value="T2SS/T4SS_dom"/>
</dbReference>
<dbReference type="EMBL" id="JACIGE010000008">
    <property type="protein sequence ID" value="MBB4248011.1"/>
    <property type="molecule type" value="Genomic_DNA"/>
</dbReference>
<protein>
    <submittedName>
        <fullName evidence="3">Twitching motility protein PilU</fullName>
    </submittedName>
</protein>
<dbReference type="InterPro" id="IPR006321">
    <property type="entry name" value="PilT/PilU"/>
</dbReference>
<dbReference type="NCBIfam" id="TIGR01420">
    <property type="entry name" value="pilT_fam"/>
    <property type="match status" value="1"/>
</dbReference>
<dbReference type="GO" id="GO:0005524">
    <property type="term" value="F:ATP binding"/>
    <property type="evidence" value="ECO:0007669"/>
    <property type="project" value="InterPro"/>
</dbReference>
<feature type="domain" description="Bacterial type II secretion system protein E" evidence="2">
    <location>
        <begin position="193"/>
        <end position="207"/>
    </location>
</feature>
<evidence type="ECO:0000313" key="3">
    <source>
        <dbReference type="EMBL" id="MBB4248011.1"/>
    </source>
</evidence>
<dbReference type="Gene3D" id="3.40.50.300">
    <property type="entry name" value="P-loop containing nucleotide triphosphate hydrolases"/>
    <property type="match status" value="1"/>
</dbReference>
<dbReference type="RefSeq" id="WP_153116858.1">
    <property type="nucleotide sequence ID" value="NZ_JACIGE010000008.1"/>
</dbReference>
<organism evidence="3 4">
    <name type="scientific">Rhodocyclus tenuis</name>
    <name type="common">Rhodospirillum tenue</name>
    <dbReference type="NCBI Taxonomy" id="1066"/>
    <lineage>
        <taxon>Bacteria</taxon>
        <taxon>Pseudomonadati</taxon>
        <taxon>Pseudomonadota</taxon>
        <taxon>Betaproteobacteria</taxon>
        <taxon>Rhodocyclales</taxon>
        <taxon>Rhodocyclaceae</taxon>
        <taxon>Rhodocyclus</taxon>
    </lineage>
</organism>
<accession>A0A840G979</accession>
<dbReference type="Gene3D" id="3.30.450.90">
    <property type="match status" value="1"/>
</dbReference>
<gene>
    <name evidence="3" type="ORF">GGD90_002397</name>
</gene>
<dbReference type="Proteomes" id="UP000587070">
    <property type="component" value="Unassembled WGS sequence"/>
</dbReference>
<proteinExistence type="inferred from homology"/>
<sequence length="391" mass="43370">MILDKLFHLMAEKQASDIFISAGVPINIKIQGNTMPVNQQVMDPAMVEKIAFELMTPDQIKTFEATMEMNLSFGVPQIGNFRINLFRQRGSISIVIRYILGNIPPLDTLQLPPILADLIMAKRGLMLIVGSTGSGKSTTIASMLDHRNANRSGHILTIEDPIEFLFRHKKSIVNQRELGMDTLGWEPALKNAMRQAPDCILIGEIRDKETMQAAIAYAQTGHLCLGTLHANNSYHALNRIINFFPLESRTSLYLDLSVSLKAIISQRLVKKPDGKRTPAAEVLLNTRHVQELIERGEVVAIKEAMEQSLAPGSQTFEQDLFRMFRDGIITLDEALANADSPTNLSWLINNSEFGASPDRAKQRKDAALDLSASQVDGPSFKEFTLSLDSGD</sequence>
<evidence type="ECO:0000256" key="1">
    <source>
        <dbReference type="ARBA" id="ARBA00006611"/>
    </source>
</evidence>
<dbReference type="GO" id="GO:0016887">
    <property type="term" value="F:ATP hydrolysis activity"/>
    <property type="evidence" value="ECO:0007669"/>
    <property type="project" value="InterPro"/>
</dbReference>
<dbReference type="SUPFAM" id="SSF52540">
    <property type="entry name" value="P-loop containing nucleoside triphosphate hydrolases"/>
    <property type="match status" value="1"/>
</dbReference>
<dbReference type="InterPro" id="IPR050921">
    <property type="entry name" value="T4SS_GSP_E_ATPase"/>
</dbReference>
<evidence type="ECO:0000313" key="4">
    <source>
        <dbReference type="Proteomes" id="UP000587070"/>
    </source>
</evidence>
<reference evidence="3 4" key="1">
    <citation type="submission" date="2020-08" db="EMBL/GenBank/DDBJ databases">
        <title>Genome sequencing of Purple Non-Sulfur Bacteria from various extreme environments.</title>
        <authorList>
            <person name="Mayer M."/>
        </authorList>
    </citation>
    <scope>NUCLEOTIDE SEQUENCE [LARGE SCALE GENOMIC DNA]</scope>
    <source>
        <strain evidence="3 4">2761</strain>
    </source>
</reference>
<keyword evidence="4" id="KW-1185">Reference proteome</keyword>
<dbReference type="PANTHER" id="PTHR30486">
    <property type="entry name" value="TWITCHING MOTILITY PROTEIN PILT"/>
    <property type="match status" value="1"/>
</dbReference>
<dbReference type="AlphaFoldDB" id="A0A840G979"/>
<dbReference type="PANTHER" id="PTHR30486:SF12">
    <property type="entry name" value="TYPE IV PILUS ATPASE PILU"/>
    <property type="match status" value="1"/>
</dbReference>
<dbReference type="PROSITE" id="PS00662">
    <property type="entry name" value="T2SP_E"/>
    <property type="match status" value="1"/>
</dbReference>
<name>A0A840G979_RHOTE</name>
<comment type="caution">
    <text evidence="3">The sequence shown here is derived from an EMBL/GenBank/DDBJ whole genome shotgun (WGS) entry which is preliminary data.</text>
</comment>
<dbReference type="OrthoDB" id="5790493at2"/>
<dbReference type="CDD" id="cd01131">
    <property type="entry name" value="PilT"/>
    <property type="match status" value="1"/>
</dbReference>
<dbReference type="InterPro" id="IPR027417">
    <property type="entry name" value="P-loop_NTPase"/>
</dbReference>
<comment type="similarity">
    <text evidence="1">Belongs to the GSP E family.</text>
</comment>
<dbReference type="Pfam" id="PF00437">
    <property type="entry name" value="T2SSE"/>
    <property type="match status" value="1"/>
</dbReference>